<feature type="domain" description="DUF4982" evidence="7">
    <location>
        <begin position="644"/>
        <end position="703"/>
    </location>
</feature>
<feature type="domain" description="Beta-galactosidase jelly roll" evidence="6">
    <location>
        <begin position="47"/>
        <end position="152"/>
    </location>
</feature>
<dbReference type="RefSeq" id="WP_284236465.1">
    <property type="nucleotide sequence ID" value="NZ_BSSQ01000001.1"/>
</dbReference>
<reference evidence="9 10" key="1">
    <citation type="submission" date="2023-03" db="EMBL/GenBank/DDBJ databases">
        <title>Draft genome sequence of the bacteria which degrade cell wall of Tricholomamatutake.</title>
        <authorList>
            <person name="Konishi Y."/>
            <person name="Fukuta Y."/>
            <person name="Shirasaka N."/>
        </authorList>
    </citation>
    <scope>NUCLEOTIDE SEQUENCE [LARGE SCALE GENOMIC DNA]</scope>
    <source>
        <strain evidence="10">mu1</strain>
    </source>
</reference>
<dbReference type="Gene3D" id="2.60.120.260">
    <property type="entry name" value="Galactose-binding domain-like"/>
    <property type="match status" value="1"/>
</dbReference>
<dbReference type="InterPro" id="IPR023232">
    <property type="entry name" value="Glyco_hydro_2_AS"/>
</dbReference>
<dbReference type="Gene3D" id="3.20.20.80">
    <property type="entry name" value="Glycosidases"/>
    <property type="match status" value="2"/>
</dbReference>
<dbReference type="Pfam" id="PF13364">
    <property type="entry name" value="BetaGal_ABD2"/>
    <property type="match status" value="1"/>
</dbReference>
<dbReference type="Pfam" id="PF02836">
    <property type="entry name" value="Glyco_hydro_2_C"/>
    <property type="match status" value="1"/>
</dbReference>
<evidence type="ECO:0000259" key="7">
    <source>
        <dbReference type="Pfam" id="PF16355"/>
    </source>
</evidence>
<proteinExistence type="inferred from homology"/>
<evidence type="ECO:0000256" key="3">
    <source>
        <dbReference type="ARBA" id="ARBA00023295"/>
    </source>
</evidence>
<accession>A0ABQ6G5R3</accession>
<evidence type="ECO:0000259" key="5">
    <source>
        <dbReference type="Pfam" id="PF02836"/>
    </source>
</evidence>
<feature type="domain" description="Glycoside hydrolase family 2" evidence="8">
    <location>
        <begin position="716"/>
        <end position="818"/>
    </location>
</feature>
<evidence type="ECO:0000256" key="2">
    <source>
        <dbReference type="ARBA" id="ARBA00022801"/>
    </source>
</evidence>
<feature type="domain" description="Glycoside hydrolase family 2 catalytic" evidence="5">
    <location>
        <begin position="319"/>
        <end position="481"/>
    </location>
</feature>
<evidence type="ECO:0000259" key="6">
    <source>
        <dbReference type="Pfam" id="PF13364"/>
    </source>
</evidence>
<dbReference type="SUPFAM" id="SSF49303">
    <property type="entry name" value="beta-Galactosidase/glucuronidase domain"/>
    <property type="match status" value="1"/>
</dbReference>
<dbReference type="InterPro" id="IPR017853">
    <property type="entry name" value="GH"/>
</dbReference>
<dbReference type="InterPro" id="IPR013783">
    <property type="entry name" value="Ig-like_fold"/>
</dbReference>
<dbReference type="EMBL" id="BSSQ01000001">
    <property type="protein sequence ID" value="GLX65790.1"/>
    <property type="molecule type" value="Genomic_DNA"/>
</dbReference>
<comment type="similarity">
    <text evidence="1">Belongs to the glycosyl hydrolase 2 family.</text>
</comment>
<dbReference type="InterPro" id="IPR006101">
    <property type="entry name" value="Glyco_hydro_2"/>
</dbReference>
<evidence type="ECO:0000313" key="9">
    <source>
        <dbReference type="EMBL" id="GLX65790.1"/>
    </source>
</evidence>
<keyword evidence="3" id="KW-0326">Glycosidase</keyword>
<dbReference type="Gene3D" id="2.60.40.10">
    <property type="entry name" value="Immunoglobulins"/>
    <property type="match status" value="3"/>
</dbReference>
<gene>
    <name evidence="9" type="ORF">MU1_01340</name>
</gene>
<dbReference type="SUPFAM" id="SSF49373">
    <property type="entry name" value="Invasin/intimin cell-adhesion fragments"/>
    <property type="match status" value="1"/>
</dbReference>
<dbReference type="PANTHER" id="PTHR42732">
    <property type="entry name" value="BETA-GALACTOSIDASE"/>
    <property type="match status" value="1"/>
</dbReference>
<dbReference type="Pfam" id="PF16355">
    <property type="entry name" value="DUF4982"/>
    <property type="match status" value="1"/>
</dbReference>
<dbReference type="InterPro" id="IPR032311">
    <property type="entry name" value="DUF4982"/>
</dbReference>
<evidence type="ECO:0000259" key="8">
    <source>
        <dbReference type="Pfam" id="PF18565"/>
    </source>
</evidence>
<dbReference type="SUPFAM" id="SSF51445">
    <property type="entry name" value="(Trans)glycosidases"/>
    <property type="match status" value="1"/>
</dbReference>
<dbReference type="PRINTS" id="PR00132">
    <property type="entry name" value="GLHYDRLASE2"/>
</dbReference>
<protein>
    <recommendedName>
        <fullName evidence="11">Beta-galactosidase</fullName>
    </recommendedName>
</protein>
<dbReference type="PANTHER" id="PTHR42732:SF1">
    <property type="entry name" value="BETA-MANNOSIDASE"/>
    <property type="match status" value="1"/>
</dbReference>
<dbReference type="InterPro" id="IPR008964">
    <property type="entry name" value="Invasin/intimin_cell_adhesion"/>
</dbReference>
<feature type="domain" description="Glycoside hydrolase family 2 immunoglobulin-like beta-sandwich" evidence="4">
    <location>
        <begin position="231"/>
        <end position="309"/>
    </location>
</feature>
<dbReference type="InterPro" id="IPR036156">
    <property type="entry name" value="Beta-gal/glucu_dom_sf"/>
</dbReference>
<evidence type="ECO:0008006" key="11">
    <source>
        <dbReference type="Google" id="ProtNLM"/>
    </source>
</evidence>
<dbReference type="Proteomes" id="UP001157114">
    <property type="component" value="Unassembled WGS sequence"/>
</dbReference>
<dbReference type="InterPro" id="IPR040605">
    <property type="entry name" value="Glyco_hydro2_dom5"/>
</dbReference>
<name>A0ABQ6G5R3_9BACL</name>
<evidence type="ECO:0000313" key="10">
    <source>
        <dbReference type="Proteomes" id="UP001157114"/>
    </source>
</evidence>
<dbReference type="SUPFAM" id="SSF49785">
    <property type="entry name" value="Galactose-binding domain-like"/>
    <property type="match status" value="1"/>
</dbReference>
<keyword evidence="2" id="KW-0378">Hydrolase</keyword>
<comment type="caution">
    <text evidence="9">The sequence shown here is derived from an EMBL/GenBank/DDBJ whole genome shotgun (WGS) entry which is preliminary data.</text>
</comment>
<dbReference type="InterPro" id="IPR006103">
    <property type="entry name" value="Glyco_hydro_2_cat"/>
</dbReference>
<dbReference type="PROSITE" id="PS00608">
    <property type="entry name" value="GLYCOSYL_HYDROL_F2_2"/>
    <property type="match status" value="1"/>
</dbReference>
<dbReference type="InterPro" id="IPR051913">
    <property type="entry name" value="GH2_Domain-Containing"/>
</dbReference>
<dbReference type="InterPro" id="IPR008979">
    <property type="entry name" value="Galactose-bd-like_sf"/>
</dbReference>
<dbReference type="Pfam" id="PF18565">
    <property type="entry name" value="Glyco_hydro2_C5"/>
    <property type="match status" value="1"/>
</dbReference>
<dbReference type="InterPro" id="IPR006102">
    <property type="entry name" value="Ig-like_GH2"/>
</dbReference>
<dbReference type="InterPro" id="IPR025300">
    <property type="entry name" value="BetaGal_jelly_roll_dom"/>
</dbReference>
<keyword evidence="10" id="KW-1185">Reference proteome</keyword>
<evidence type="ECO:0000259" key="4">
    <source>
        <dbReference type="Pfam" id="PF00703"/>
    </source>
</evidence>
<evidence type="ECO:0000256" key="1">
    <source>
        <dbReference type="ARBA" id="ARBA00007401"/>
    </source>
</evidence>
<sequence length="825" mass="91832">MTHRRIEPTLSYVERMLNGTDYRSIISLMDNWRCHAGDAPGAQASLYDDSAWRIVQLPHDDSAESDFDAAYPANGYVRSGVLWYRTSFASPQQHGGGKRYLMFDGAAMNAEVWVNGRCLGTHPYAFTPFWHDLTPHLLPEGEENILAVKVDASLQPFGRSYQGNGLFRRVQLIVTSPLHIDIWGVVARTETVDSEGAAISVATSVSAGRYPETKWNAFVWQGNGMADNNEISKNCRLRTTILDPEDREVAIAEAEAIVPQFGKHRFEQQLRVLEPALWSPEQPNLYRVRSVLFVEDEPADDVLTPLGIRTLSFTAGDGFELNGVETKIKGVCLHQDAAIFGGAVQTPTWASRLAMLKEAGCNAVRTSHHPFPTEFYHACDYLGMMVMDEAFDEWRLGWDRGYSDSPYGKNVYGYYLYFDQWHETDLRAMLRRDRNHPSIIMWSVGNEIPDLYFDEGIPLLRRLVDICKEEDDSRPVTVCAEGNHLLPLREGIMDLVDVPGYNYVASREGDAYYERLHAERPDRALLGSETEFEPEHWKRIMQNRYVIGQFLWVGIDYLGEGADVLGEDSALGNTFDISALAGGRRGWGFGLIDSVGTPRGEYYYRRSIWSDEPFIGLAVKQPVPAAGETYAYMNSQLHWNWNEGERKTVYVFTNCDAAELFLNGRSLGVVEKDAESYRAIELDVDYVPGTLAAVGMNEGQRVCEDMLVTAGVAARLELSCDSDRLSADGRDFAELRIVVVDKDGRLVPDAAHLISVSVQGSGSLLGVYSADVTSSENYRSSSCRAYRGIAAAIVRAGHEPGTIAIEVSAPGLASASLTMFSAKQG</sequence>
<organism evidence="9 10">
    <name type="scientific">Paenibacillus glycanilyticus</name>
    <dbReference type="NCBI Taxonomy" id="126569"/>
    <lineage>
        <taxon>Bacteria</taxon>
        <taxon>Bacillati</taxon>
        <taxon>Bacillota</taxon>
        <taxon>Bacilli</taxon>
        <taxon>Bacillales</taxon>
        <taxon>Paenibacillaceae</taxon>
        <taxon>Paenibacillus</taxon>
    </lineage>
</organism>
<dbReference type="Pfam" id="PF00703">
    <property type="entry name" value="Glyco_hydro_2"/>
    <property type="match status" value="1"/>
</dbReference>